<dbReference type="PANTHER" id="PTHR43685:SF2">
    <property type="entry name" value="GLYCOSYLTRANSFERASE 2-LIKE DOMAIN-CONTAINING PROTEIN"/>
    <property type="match status" value="1"/>
</dbReference>
<accession>A0A7W9FQE1</accession>
<sequence length="393" mass="43613">MADVSVIVPSYNHAAFVAEAIEGVLRQTAPVREVVVVDDGSTDGSLERLRALRDERIRLVVHECNRGGAEALNTGIRETAGDLIAICNSDDVWEPDKIERQLRALDRDGEAAAVFSDVTWIDGDGAPGDPGRAFRSVFDQPDRSRAGWLRRFVEEGNCLCHPSVLIRRGAYQRVGLYDNRYRQLPDYELWLRLVQHFEIAVMPDRLVRFRLHDNTSRPSPATSSRTLNESADILEALFLRLPCEDFFAAFGTLRSPHDPAFDLACEKVLYLFTAAGRQADLLCWVGGRVGMSLLATAAGRDAWSRYGFSMSDFHTLRGTANLWQLRGGELTAAERDVLVRAGASSLPGEPRPADRPAEVAALPAKRAGLPWRLKVRREVRRLGRQIGGLVGRS</sequence>
<protein>
    <submittedName>
        <fullName evidence="2">Glycosyltransferase involved in cell wall biosynthesis</fullName>
    </submittedName>
</protein>
<evidence type="ECO:0000313" key="2">
    <source>
        <dbReference type="EMBL" id="MBB5754947.1"/>
    </source>
</evidence>
<evidence type="ECO:0000259" key="1">
    <source>
        <dbReference type="Pfam" id="PF00535"/>
    </source>
</evidence>
<reference evidence="2 3" key="1">
    <citation type="submission" date="2020-08" db="EMBL/GenBank/DDBJ databases">
        <title>Genomic Encyclopedia of Type Strains, Phase IV (KMG-IV): sequencing the most valuable type-strain genomes for metagenomic binning, comparative biology and taxonomic classification.</title>
        <authorList>
            <person name="Goeker M."/>
        </authorList>
    </citation>
    <scope>NUCLEOTIDE SEQUENCE [LARGE SCALE GENOMIC DNA]</scope>
    <source>
        <strain evidence="2 3">DSM 16268</strain>
    </source>
</reference>
<dbReference type="Pfam" id="PF00535">
    <property type="entry name" value="Glycos_transf_2"/>
    <property type="match status" value="1"/>
</dbReference>
<feature type="domain" description="Glycosyltransferase 2-like" evidence="1">
    <location>
        <begin position="5"/>
        <end position="140"/>
    </location>
</feature>
<dbReference type="GO" id="GO:0016740">
    <property type="term" value="F:transferase activity"/>
    <property type="evidence" value="ECO:0007669"/>
    <property type="project" value="UniProtKB-KW"/>
</dbReference>
<dbReference type="InterPro" id="IPR001173">
    <property type="entry name" value="Glyco_trans_2-like"/>
</dbReference>
<keyword evidence="3" id="KW-1185">Reference proteome</keyword>
<keyword evidence="2" id="KW-0808">Transferase</keyword>
<dbReference type="RefSeq" id="WP_183858380.1">
    <property type="nucleotide sequence ID" value="NZ_JACHOO010000011.1"/>
</dbReference>
<dbReference type="Gene3D" id="3.90.550.10">
    <property type="entry name" value="Spore Coat Polysaccharide Biosynthesis Protein SpsA, Chain A"/>
    <property type="match status" value="1"/>
</dbReference>
<dbReference type="Proteomes" id="UP000523821">
    <property type="component" value="Unassembled WGS sequence"/>
</dbReference>
<dbReference type="PANTHER" id="PTHR43685">
    <property type="entry name" value="GLYCOSYLTRANSFERASE"/>
    <property type="match status" value="1"/>
</dbReference>
<dbReference type="AlphaFoldDB" id="A0A7W9FQE1"/>
<dbReference type="SUPFAM" id="SSF53448">
    <property type="entry name" value="Nucleotide-diphospho-sugar transferases"/>
    <property type="match status" value="1"/>
</dbReference>
<comment type="caution">
    <text evidence="2">The sequence shown here is derived from an EMBL/GenBank/DDBJ whole genome shotgun (WGS) entry which is preliminary data.</text>
</comment>
<organism evidence="2 3">
    <name type="scientific">Prosthecomicrobium pneumaticum</name>
    <dbReference type="NCBI Taxonomy" id="81895"/>
    <lineage>
        <taxon>Bacteria</taxon>
        <taxon>Pseudomonadati</taxon>
        <taxon>Pseudomonadota</taxon>
        <taxon>Alphaproteobacteria</taxon>
        <taxon>Hyphomicrobiales</taxon>
        <taxon>Kaistiaceae</taxon>
        <taxon>Prosthecomicrobium</taxon>
    </lineage>
</organism>
<dbReference type="InterPro" id="IPR050834">
    <property type="entry name" value="Glycosyltransf_2"/>
</dbReference>
<name>A0A7W9FQE1_9HYPH</name>
<proteinExistence type="predicted"/>
<gene>
    <name evidence="2" type="ORF">GGQ63_004044</name>
</gene>
<evidence type="ECO:0000313" key="3">
    <source>
        <dbReference type="Proteomes" id="UP000523821"/>
    </source>
</evidence>
<dbReference type="InterPro" id="IPR029044">
    <property type="entry name" value="Nucleotide-diphossugar_trans"/>
</dbReference>
<dbReference type="EMBL" id="JACHOO010000011">
    <property type="protein sequence ID" value="MBB5754947.1"/>
    <property type="molecule type" value="Genomic_DNA"/>
</dbReference>